<reference evidence="2" key="5">
    <citation type="submission" date="2011-05" db="EMBL/GenBank/DDBJ databases">
        <authorList>
            <consortium name="VectorBase"/>
        </authorList>
    </citation>
    <scope>NUCLEOTIDE SEQUENCE</scope>
    <source>
        <strain evidence="2">PEST</strain>
    </source>
</reference>
<reference evidence="2" key="2">
    <citation type="submission" date="2002-03" db="EMBL/GenBank/DDBJ databases">
        <authorList>
            <consortium name="The Anopheles Genome Sequencing Consortium"/>
        </authorList>
    </citation>
    <scope>NUCLEOTIDE SEQUENCE</scope>
    <source>
        <strain evidence="2">PEST</strain>
    </source>
</reference>
<reference evidence="2" key="1">
    <citation type="journal article" date="2002" name="Science">
        <title>The genome sequence of the malaria mosquito Anopheles gambiae.</title>
        <authorList>
            <person name="Holt R.A."/>
            <person name="Subramanian G.M."/>
            <person name="Halpern A."/>
            <person name="Sutton G.G."/>
            <person name="Charlab R."/>
            <person name="Nusskern D.R."/>
            <person name="Wincker P."/>
            <person name="Clark A.G."/>
            <person name="Ribeiro J.M."/>
            <person name="Wides R."/>
            <person name="Salzberg S.L."/>
            <person name="Loftus B."/>
            <person name="Yandell M."/>
            <person name="Majoros W.H."/>
            <person name="Rusch D.B."/>
            <person name="Lai Z."/>
            <person name="Kraft C.L."/>
            <person name="Abril J.F."/>
            <person name="Anthouard V."/>
            <person name="Arensburger P."/>
            <person name="Atkinson P.W."/>
            <person name="Baden H."/>
            <person name="de Berardinis V."/>
            <person name="Baldwin D."/>
            <person name="Benes V."/>
            <person name="Biedler J."/>
            <person name="Blass C."/>
            <person name="Bolanos R."/>
            <person name="Boscus D."/>
            <person name="Barnstead M."/>
            <person name="Cai S."/>
            <person name="Center A."/>
            <person name="Chaturverdi K."/>
            <person name="Christophides G.K."/>
            <person name="Chrystal M.A."/>
            <person name="Clamp M."/>
            <person name="Cravchik A."/>
            <person name="Curwen V."/>
            <person name="Dana A."/>
            <person name="Delcher A."/>
            <person name="Dew I."/>
            <person name="Evans C.A."/>
            <person name="Flanigan M."/>
            <person name="Grundschober-Freimoser A."/>
            <person name="Friedli L."/>
            <person name="Gu Z."/>
            <person name="Guan P."/>
            <person name="Guigo R."/>
            <person name="Hillenmeyer M.E."/>
            <person name="Hladun S.L."/>
            <person name="Hogan J.R."/>
            <person name="Hong Y.S."/>
            <person name="Hoover J."/>
            <person name="Jaillon O."/>
            <person name="Ke Z."/>
            <person name="Kodira C."/>
            <person name="Kokoza E."/>
            <person name="Koutsos A."/>
            <person name="Letunic I."/>
            <person name="Levitsky A."/>
            <person name="Liang Y."/>
            <person name="Lin J.J."/>
            <person name="Lobo N.F."/>
            <person name="Lopez J.R."/>
            <person name="Malek J.A."/>
            <person name="McIntosh T.C."/>
            <person name="Meister S."/>
            <person name="Miller J."/>
            <person name="Mobarry C."/>
            <person name="Mongin E."/>
            <person name="Murphy S.D."/>
            <person name="O'Brochta D.A."/>
            <person name="Pfannkoch C."/>
            <person name="Qi R."/>
            <person name="Regier M.A."/>
            <person name="Remington K."/>
            <person name="Shao H."/>
            <person name="Sharakhova M.V."/>
            <person name="Sitter C.D."/>
            <person name="Shetty J."/>
            <person name="Smith T.J."/>
            <person name="Strong R."/>
            <person name="Sun J."/>
            <person name="Thomasova D."/>
            <person name="Ton L.Q."/>
            <person name="Topalis P."/>
            <person name="Tu Z."/>
            <person name="Unger M.F."/>
            <person name="Walenz B."/>
            <person name="Wang A."/>
            <person name="Wang J."/>
            <person name="Wang M."/>
            <person name="Wang X."/>
            <person name="Woodford K.J."/>
            <person name="Wortman J.R."/>
            <person name="Wu M."/>
            <person name="Yao A."/>
            <person name="Zdobnov E.M."/>
            <person name="Zhang H."/>
            <person name="Zhao Q."/>
            <person name="Zhao S."/>
            <person name="Zhu S.C."/>
            <person name="Zhimulev I."/>
            <person name="Coluzzi M."/>
            <person name="della Torre A."/>
            <person name="Roth C.W."/>
            <person name="Louis C."/>
            <person name="Kalush F."/>
            <person name="Mural R.J."/>
            <person name="Myers E.W."/>
            <person name="Adams M.D."/>
            <person name="Smith H.O."/>
            <person name="Broder S."/>
            <person name="Gardner M.J."/>
            <person name="Fraser C.M."/>
            <person name="Birney E."/>
            <person name="Bork P."/>
            <person name="Brey P.T."/>
            <person name="Venter J.C."/>
            <person name="Weissenbach J."/>
            <person name="Kafatos F.C."/>
            <person name="Collins F.H."/>
            <person name="Hoffman S.L."/>
        </authorList>
    </citation>
    <scope>NUCLEOTIDE SEQUENCE [LARGE SCALE GENOMIC DNA]</scope>
    <source>
        <strain evidence="2">PEST</strain>
    </source>
</reference>
<dbReference type="InParanoid" id="F5HM40"/>
<dbReference type="PaxDb" id="7165-AGAP013303-PA"/>
<evidence type="ECO:0000256" key="1">
    <source>
        <dbReference type="SAM" id="MobiDB-lite"/>
    </source>
</evidence>
<accession>F5HM40</accession>
<proteinExistence type="predicted"/>
<reference evidence="2" key="4">
    <citation type="journal article" date="2007" name="Genome Biol.">
        <title>Update of the Anopheles gambiae PEST genome assembly.</title>
        <authorList>
            <person name="Sharakhova M.V."/>
            <person name="Hammond M.P."/>
            <person name="Lobo N.F."/>
            <person name="Krzywinski J."/>
            <person name="Unger M.F."/>
            <person name="Hillenmeyer M.E."/>
            <person name="Bruggner R.V."/>
            <person name="Birney E."/>
            <person name="Collins F.H."/>
        </authorList>
    </citation>
    <scope>NUCLEOTIDE SEQUENCE</scope>
    <source>
        <strain evidence="2">PEST</strain>
    </source>
</reference>
<reference evidence="2" key="3">
    <citation type="journal article" date="2004" name="Trends Parasitol.">
        <title>The Anopheles gambiae genome: an update.</title>
        <authorList>
            <person name="Mongin E."/>
            <person name="Louis C."/>
            <person name="Holt R.A."/>
            <person name="Birney E."/>
            <person name="Collins F.H."/>
        </authorList>
    </citation>
    <scope>NUCLEOTIDE SEQUENCE</scope>
    <source>
        <strain evidence="2">PEST</strain>
    </source>
</reference>
<gene>
    <name evidence="2" type="ORF">AgaP_AGAP013303</name>
</gene>
<sequence>MNQQSILINSEQKSYEMFAEPVHCKETHVTSKQIVRFIFLFSFLHLQVPLVIGNETFIITWQDQRNIIDRRNWFLSRPPNSTPTGIKCPMGGDQTAMINYQSLLAQILHELRGNGAAFESNLPPGQNMDARQCKPFCFHYEKKTDTEDLPYYQNRDRLRASNGERVVKHVHYYVESAVKSVGTNTSTTDQPMETEEITDIEDLEL</sequence>
<comment type="caution">
    <text evidence="2">The sequence shown here is derived from an EMBL/GenBank/DDBJ whole genome shotgun (WGS) entry which is preliminary data.</text>
</comment>
<dbReference type="EMBL" id="AAAB01008978">
    <property type="protein sequence ID" value="EGK97351.1"/>
    <property type="molecule type" value="Genomic_DNA"/>
</dbReference>
<dbReference type="eggNOG" id="ENOG502T8S6">
    <property type="taxonomic scope" value="Eukaryota"/>
</dbReference>
<name>F5HM40_ANOGA</name>
<feature type="region of interest" description="Disordered" evidence="1">
    <location>
        <begin position="182"/>
        <end position="205"/>
    </location>
</feature>
<feature type="compositionally biased region" description="Polar residues" evidence="1">
    <location>
        <begin position="182"/>
        <end position="191"/>
    </location>
</feature>
<dbReference type="VEuPathDB" id="VectorBase:AGAP013163"/>
<feature type="compositionally biased region" description="Acidic residues" evidence="1">
    <location>
        <begin position="192"/>
        <end position="205"/>
    </location>
</feature>
<evidence type="ECO:0000313" key="2">
    <source>
        <dbReference type="EMBL" id="EGK97351.1"/>
    </source>
</evidence>
<dbReference type="AlphaFoldDB" id="F5HM40"/>
<protein>
    <submittedName>
        <fullName evidence="2">AGAP013303-PA</fullName>
    </submittedName>
</protein>
<dbReference type="HOGENOM" id="CLU_1338546_0_0_1"/>
<organism evidence="2">
    <name type="scientific">Anopheles gambiae</name>
    <name type="common">African malaria mosquito</name>
    <dbReference type="NCBI Taxonomy" id="7165"/>
    <lineage>
        <taxon>Eukaryota</taxon>
        <taxon>Metazoa</taxon>
        <taxon>Ecdysozoa</taxon>
        <taxon>Arthropoda</taxon>
        <taxon>Hexapoda</taxon>
        <taxon>Insecta</taxon>
        <taxon>Pterygota</taxon>
        <taxon>Neoptera</taxon>
        <taxon>Endopterygota</taxon>
        <taxon>Diptera</taxon>
        <taxon>Nematocera</taxon>
        <taxon>Culicoidea</taxon>
        <taxon>Culicidae</taxon>
        <taxon>Anophelinae</taxon>
        <taxon>Anopheles</taxon>
    </lineage>
</organism>